<evidence type="ECO:0000313" key="5">
    <source>
        <dbReference type="Proteomes" id="UP000006919"/>
    </source>
</evidence>
<name>E6UI22_RUMA7</name>
<dbReference type="Pfam" id="PF12706">
    <property type="entry name" value="Lactamase_B_2"/>
    <property type="match status" value="1"/>
</dbReference>
<accession>E6UI22</accession>
<proteinExistence type="predicted"/>
<dbReference type="KEGG" id="ral:Rumal_0737"/>
<dbReference type="RefSeq" id="WP_013497461.1">
    <property type="nucleotide sequence ID" value="NC_014833.1"/>
</dbReference>
<evidence type="ECO:0000313" key="4">
    <source>
        <dbReference type="EMBL" id="ADU21275.1"/>
    </source>
</evidence>
<feature type="region of interest" description="Disordered" evidence="1">
    <location>
        <begin position="77"/>
        <end position="100"/>
    </location>
</feature>
<dbReference type="EMBL" id="CP002403">
    <property type="protein sequence ID" value="ADU21275.1"/>
    <property type="molecule type" value="Genomic_DNA"/>
</dbReference>
<protein>
    <submittedName>
        <fullName evidence="4">Outer membrane protein expression inhibitor</fullName>
    </submittedName>
</protein>
<dbReference type="STRING" id="697329.Rumal_0737"/>
<dbReference type="Gene3D" id="3.60.15.10">
    <property type="entry name" value="Ribonuclease Z/Hydroxyacylglutathione hydrolase-like"/>
    <property type="match status" value="1"/>
</dbReference>
<gene>
    <name evidence="4" type="ordered locus">Rumal_0737</name>
</gene>
<evidence type="ECO:0000259" key="3">
    <source>
        <dbReference type="Pfam" id="PF12706"/>
    </source>
</evidence>
<keyword evidence="2" id="KW-0472">Membrane</keyword>
<dbReference type="GO" id="GO:0005737">
    <property type="term" value="C:cytoplasm"/>
    <property type="evidence" value="ECO:0007669"/>
    <property type="project" value="TreeGrafter"/>
</dbReference>
<keyword evidence="2" id="KW-1133">Transmembrane helix</keyword>
<dbReference type="OrthoDB" id="9805728at2"/>
<dbReference type="SUPFAM" id="SSF56281">
    <property type="entry name" value="Metallo-hydrolase/oxidoreductase"/>
    <property type="match status" value="1"/>
</dbReference>
<reference evidence="4 5" key="1">
    <citation type="journal article" date="2011" name="J. Bacteriol.">
        <title>Complete genome of the cellulolytic ruminal bacterium Ruminococcus albus 7.</title>
        <authorList>
            <person name="Suen G."/>
            <person name="Stevenson D.M."/>
            <person name="Bruce D.C."/>
            <person name="Chertkov O."/>
            <person name="Copeland A."/>
            <person name="Cheng J.F."/>
            <person name="Detter C."/>
            <person name="Detter J.C."/>
            <person name="Goodwin L.A."/>
            <person name="Han C.S."/>
            <person name="Hauser L.J."/>
            <person name="Ivanova N.N."/>
            <person name="Kyrpides N.C."/>
            <person name="Land M.L."/>
            <person name="Lapidus A."/>
            <person name="Lucas S."/>
            <person name="Ovchinnikova G."/>
            <person name="Pitluck S."/>
            <person name="Tapia R."/>
            <person name="Woyke T."/>
            <person name="Boyum J."/>
            <person name="Mead D."/>
            <person name="Weimer P.J."/>
        </authorList>
    </citation>
    <scope>NUCLEOTIDE SEQUENCE [LARGE SCALE GENOMIC DNA]</scope>
    <source>
        <strain evidence="5">ATCC 27210 / DSM 20455 / JCM 14654 / NCDO 2250 / 7</strain>
    </source>
</reference>
<dbReference type="AlphaFoldDB" id="E6UI22"/>
<feature type="transmembrane region" description="Helical" evidence="2">
    <location>
        <begin position="17"/>
        <end position="39"/>
    </location>
</feature>
<feature type="compositionally biased region" description="Basic and acidic residues" evidence="1">
    <location>
        <begin position="79"/>
        <end position="88"/>
    </location>
</feature>
<dbReference type="InterPro" id="IPR036866">
    <property type="entry name" value="RibonucZ/Hydroxyglut_hydro"/>
</dbReference>
<dbReference type="PANTHER" id="PTHR15032:SF4">
    <property type="entry name" value="N-ACYL-PHOSPHATIDYLETHANOLAMINE-HYDROLYZING PHOSPHOLIPASE D"/>
    <property type="match status" value="1"/>
</dbReference>
<dbReference type="Proteomes" id="UP000006919">
    <property type="component" value="Chromosome"/>
</dbReference>
<dbReference type="eggNOG" id="COG2220">
    <property type="taxonomic scope" value="Bacteria"/>
</dbReference>
<organism evidence="4 5">
    <name type="scientific">Ruminococcus albus (strain ATCC 27210 / DSM 20455 / JCM 14654 / NCDO 2250 / 7)</name>
    <dbReference type="NCBI Taxonomy" id="697329"/>
    <lineage>
        <taxon>Bacteria</taxon>
        <taxon>Bacillati</taxon>
        <taxon>Bacillota</taxon>
        <taxon>Clostridia</taxon>
        <taxon>Eubacteriales</taxon>
        <taxon>Oscillospiraceae</taxon>
        <taxon>Ruminococcus</taxon>
    </lineage>
</organism>
<keyword evidence="2" id="KW-0812">Transmembrane</keyword>
<feature type="domain" description="Metallo-beta-lactamase" evidence="3">
    <location>
        <begin position="126"/>
        <end position="321"/>
    </location>
</feature>
<sequence>MTEGCDPVKILKICGKVLLIIVIVIILILIIGLLFLEFYPTIGDTPDKKKQKVYGAKTDLYYEKQFHNELDFEVMTDEASPKSDRTVPENKLPAETPDTAERAREGEMKITWLGHSSSLLQMGDKNILIDPVMSDRTSPVGFAGPARFAEYALDTDGVPEIDVLFISHDHYDHLDYDTIKAIDSKVSNYIVPLGIDVILKGWGIDESKLHPLYWWENIKLDGISYTVTPAEHYTGRNPLKNNATLWGGLYIKDGYHSFYYTGDTGYYDLFEQVYDKLGAPDLMLADSGQYDKGWATTHMFPEETVRAAKDAHAKWLIPVHWGAYSLSNHAWDEPPQRAVNAADEQGVNLATPRIGQTVSYDDIASFNEHWWEEYR</sequence>
<dbReference type="HOGENOM" id="CLU_020884_0_2_9"/>
<dbReference type="InterPro" id="IPR001279">
    <property type="entry name" value="Metallo-B-lactamas"/>
</dbReference>
<dbReference type="PANTHER" id="PTHR15032">
    <property type="entry name" value="N-ACYL-PHOSPHATIDYLETHANOLAMINE-HYDROLYZING PHOSPHOLIPASE D"/>
    <property type="match status" value="1"/>
</dbReference>
<evidence type="ECO:0000256" key="1">
    <source>
        <dbReference type="SAM" id="MobiDB-lite"/>
    </source>
</evidence>
<evidence type="ECO:0000256" key="2">
    <source>
        <dbReference type="SAM" id="Phobius"/>
    </source>
</evidence>